<accession>A0AAE0YJC0</accession>
<dbReference type="Proteomes" id="UP001283361">
    <property type="component" value="Unassembled WGS sequence"/>
</dbReference>
<proteinExistence type="predicted"/>
<evidence type="ECO:0000313" key="1">
    <source>
        <dbReference type="EMBL" id="KAK3747054.1"/>
    </source>
</evidence>
<comment type="caution">
    <text evidence="1">The sequence shown here is derived from an EMBL/GenBank/DDBJ whole genome shotgun (WGS) entry which is preliminary data.</text>
</comment>
<sequence length="77" mass="8337">MKISKDPIKQPELFSSALEIKGQVTSGMGQTTGRDFRPGLQRGLLEITEDSAKSPCLLVSVTILVFNQHNGNIIPAL</sequence>
<name>A0AAE0YJC0_9GAST</name>
<protein>
    <submittedName>
        <fullName evidence="1">Uncharacterized protein</fullName>
    </submittedName>
</protein>
<reference evidence="1" key="1">
    <citation type="journal article" date="2023" name="G3 (Bethesda)">
        <title>A reference genome for the long-term kleptoplast-retaining sea slug Elysia crispata morphotype clarki.</title>
        <authorList>
            <person name="Eastman K.E."/>
            <person name="Pendleton A.L."/>
            <person name="Shaikh M.A."/>
            <person name="Suttiyut T."/>
            <person name="Ogas R."/>
            <person name="Tomko P."/>
            <person name="Gavelis G."/>
            <person name="Widhalm J.R."/>
            <person name="Wisecaver J.H."/>
        </authorList>
    </citation>
    <scope>NUCLEOTIDE SEQUENCE</scope>
    <source>
        <strain evidence="1">ECLA1</strain>
    </source>
</reference>
<organism evidence="1 2">
    <name type="scientific">Elysia crispata</name>
    <name type="common">lettuce slug</name>
    <dbReference type="NCBI Taxonomy" id="231223"/>
    <lineage>
        <taxon>Eukaryota</taxon>
        <taxon>Metazoa</taxon>
        <taxon>Spiralia</taxon>
        <taxon>Lophotrochozoa</taxon>
        <taxon>Mollusca</taxon>
        <taxon>Gastropoda</taxon>
        <taxon>Heterobranchia</taxon>
        <taxon>Euthyneura</taxon>
        <taxon>Panpulmonata</taxon>
        <taxon>Sacoglossa</taxon>
        <taxon>Placobranchoidea</taxon>
        <taxon>Plakobranchidae</taxon>
        <taxon>Elysia</taxon>
    </lineage>
</organism>
<evidence type="ECO:0000313" key="2">
    <source>
        <dbReference type="Proteomes" id="UP001283361"/>
    </source>
</evidence>
<gene>
    <name evidence="1" type="ORF">RRG08_046441</name>
</gene>
<dbReference type="AlphaFoldDB" id="A0AAE0YJC0"/>
<dbReference type="EMBL" id="JAWDGP010006108">
    <property type="protein sequence ID" value="KAK3747054.1"/>
    <property type="molecule type" value="Genomic_DNA"/>
</dbReference>
<keyword evidence="2" id="KW-1185">Reference proteome</keyword>